<dbReference type="PROSITE" id="PS50011">
    <property type="entry name" value="PROTEIN_KINASE_DOM"/>
    <property type="match status" value="1"/>
</dbReference>
<feature type="region of interest" description="Disordered" evidence="1">
    <location>
        <begin position="1"/>
        <end position="38"/>
    </location>
</feature>
<evidence type="ECO:0000259" key="2">
    <source>
        <dbReference type="PROSITE" id="PS50011"/>
    </source>
</evidence>
<feature type="region of interest" description="Disordered" evidence="1">
    <location>
        <begin position="74"/>
        <end position="127"/>
    </location>
</feature>
<name>A0A9P6W4N2_MAUEX</name>
<dbReference type="OrthoDB" id="4062651at2759"/>
<dbReference type="Gene3D" id="1.10.510.10">
    <property type="entry name" value="Transferase(Phosphotransferase) domain 1"/>
    <property type="match status" value="1"/>
</dbReference>
<dbReference type="Proteomes" id="UP000750334">
    <property type="component" value="Unassembled WGS sequence"/>
</dbReference>
<feature type="domain" description="Protein kinase" evidence="2">
    <location>
        <begin position="591"/>
        <end position="866"/>
    </location>
</feature>
<dbReference type="GO" id="GO:0004672">
    <property type="term" value="F:protein kinase activity"/>
    <property type="evidence" value="ECO:0007669"/>
    <property type="project" value="InterPro"/>
</dbReference>
<evidence type="ECO:0000256" key="1">
    <source>
        <dbReference type="SAM" id="MobiDB-lite"/>
    </source>
</evidence>
<evidence type="ECO:0000313" key="4">
    <source>
        <dbReference type="Proteomes" id="UP000750334"/>
    </source>
</evidence>
<dbReference type="GO" id="GO:0005524">
    <property type="term" value="F:ATP binding"/>
    <property type="evidence" value="ECO:0007669"/>
    <property type="project" value="InterPro"/>
</dbReference>
<dbReference type="InterPro" id="IPR008271">
    <property type="entry name" value="Ser/Thr_kinase_AS"/>
</dbReference>
<dbReference type="InterPro" id="IPR011009">
    <property type="entry name" value="Kinase-like_dom_sf"/>
</dbReference>
<sequence>MDPLSRVYKQRNKNNKSTRSSRSPDSRRSRSSSISGKQINIDLVDQETNFVPYSLTGLKNNYTLTAFNEPRSSNVTELDVSNPLNENSSQIYVPSNNEEEEEDDGEDGTSSFSYSELPITQPESQEYTSGKYILGEESEGFDDSLDFPKDIPLRKSSTYDLLSLPPDTKSFERRNNIDVEGEYIPGLNYNDIMDKWQEERTGDRKHQGNKFTGSNSNSYKKNSSSYSNLFKKLYKQNKNNNNNNNSLALTKFSTWESADEDNEINSDTNNDAYGFDSAAEKSTGITIPVGSNVSLYKSNHTKVEPIPLPNLRTLMTPPSELEMKRRISYPLIFNNDNNNRTSTNNQMNSADNSQFLINKPPYSSLKLRTLPSSSALTNQLSSLRRRGSLQIPPHRVNNDQVSVSSSLTTIPKSLESIPSLNREKILEIIDMLPDDFIAQPYSQRKKMILKLLPAEEADNYKIIMSLIKKYMLSSSKSNISLANNSVPNNSYIDDNKGNMMRTNDSLNECGSINNNTGILNNDAGFQPPHHHARHNSIASQYLSTFSPSFVSPTNNKTSTTGSDVSSNLDNLASTTTVPVKSEEKGGQIFNHTMGKIIGFGAWGTIRECFDNVSGDCHAIKIVRFKNNKKMKEQVSREISNWKKLKHPFILPLLESRVENNGIMYSLTEKIDNGTLYDLVISWDSIANTKIPYTRRCRYTVDLAYEVIEAIAYMHSLNIVHGDIKLENCLLQESHKEKPKWKLYVCDFGMSHDIVNDNPNVPNAPSNIGSLPYASPELLTENQISYKSDVWAFGVMLYTMLLGKLPFKHGSEAKLKELIRSGHFDIEALHFLDRYSHYLPLKDIICGCLQVDITKRWSVSQIEHVLSKL</sequence>
<accession>A0A9P6W4N2</accession>
<keyword evidence="4" id="KW-1185">Reference proteome</keyword>
<dbReference type="AlphaFoldDB" id="A0A9P6W4N2"/>
<dbReference type="InterPro" id="IPR000719">
    <property type="entry name" value="Prot_kinase_dom"/>
</dbReference>
<feature type="region of interest" description="Disordered" evidence="1">
    <location>
        <begin position="199"/>
        <end position="224"/>
    </location>
</feature>
<organism evidence="3 4">
    <name type="scientific">Maudiozyma exigua</name>
    <name type="common">Yeast</name>
    <name type="synonym">Kazachstania exigua</name>
    <dbReference type="NCBI Taxonomy" id="34358"/>
    <lineage>
        <taxon>Eukaryota</taxon>
        <taxon>Fungi</taxon>
        <taxon>Dikarya</taxon>
        <taxon>Ascomycota</taxon>
        <taxon>Saccharomycotina</taxon>
        <taxon>Saccharomycetes</taxon>
        <taxon>Saccharomycetales</taxon>
        <taxon>Saccharomycetaceae</taxon>
        <taxon>Maudiozyma</taxon>
    </lineage>
</organism>
<dbReference type="PROSITE" id="PS00108">
    <property type="entry name" value="PROTEIN_KINASE_ST"/>
    <property type="match status" value="1"/>
</dbReference>
<dbReference type="SUPFAM" id="SSF56112">
    <property type="entry name" value="Protein kinase-like (PK-like)"/>
    <property type="match status" value="1"/>
</dbReference>
<gene>
    <name evidence="3" type="ORF">C6P45_000766</name>
</gene>
<feature type="compositionally biased region" description="Polar residues" evidence="1">
    <location>
        <begin position="82"/>
        <end position="96"/>
    </location>
</feature>
<reference evidence="3 4" key="1">
    <citation type="submission" date="2020-11" db="EMBL/GenBank/DDBJ databases">
        <title>Kefir isolates.</title>
        <authorList>
            <person name="Marcisauskas S."/>
            <person name="Kim Y."/>
            <person name="Blasche S."/>
        </authorList>
    </citation>
    <scope>NUCLEOTIDE SEQUENCE [LARGE SCALE GENOMIC DNA]</scope>
    <source>
        <strain evidence="3 4">OG2</strain>
    </source>
</reference>
<dbReference type="SMART" id="SM00220">
    <property type="entry name" value="S_TKc"/>
    <property type="match status" value="1"/>
</dbReference>
<dbReference type="EMBL" id="PUHR01000129">
    <property type="protein sequence ID" value="KAG0663666.1"/>
    <property type="molecule type" value="Genomic_DNA"/>
</dbReference>
<feature type="compositionally biased region" description="Acidic residues" evidence="1">
    <location>
        <begin position="97"/>
        <end position="107"/>
    </location>
</feature>
<evidence type="ECO:0000313" key="3">
    <source>
        <dbReference type="EMBL" id="KAG0663666.1"/>
    </source>
</evidence>
<comment type="caution">
    <text evidence="3">The sequence shown here is derived from an EMBL/GenBank/DDBJ whole genome shotgun (WGS) entry which is preliminary data.</text>
</comment>
<feature type="compositionally biased region" description="Low complexity" evidence="1">
    <location>
        <begin position="214"/>
        <end position="224"/>
    </location>
</feature>
<proteinExistence type="predicted"/>
<dbReference type="PANTHER" id="PTHR24347">
    <property type="entry name" value="SERINE/THREONINE-PROTEIN KINASE"/>
    <property type="match status" value="1"/>
</dbReference>
<protein>
    <recommendedName>
        <fullName evidence="2">Protein kinase domain-containing protein</fullName>
    </recommendedName>
</protein>
<dbReference type="Pfam" id="PF00069">
    <property type="entry name" value="Pkinase"/>
    <property type="match status" value="1"/>
</dbReference>